<keyword evidence="2" id="KW-0479">Metal-binding</keyword>
<dbReference type="InterPro" id="IPR036005">
    <property type="entry name" value="Creatinase/aminopeptidase-like"/>
</dbReference>
<dbReference type="EC" id="3.4.11.9" evidence="7"/>
<evidence type="ECO:0000256" key="3">
    <source>
        <dbReference type="ARBA" id="ARBA00022801"/>
    </source>
</evidence>
<dbReference type="Proteomes" id="UP000585681">
    <property type="component" value="Unassembled WGS sequence"/>
</dbReference>
<dbReference type="CDD" id="cd01085">
    <property type="entry name" value="APP"/>
    <property type="match status" value="1"/>
</dbReference>
<dbReference type="Pfam" id="PF16189">
    <property type="entry name" value="Creatinase_N_2"/>
    <property type="match status" value="1"/>
</dbReference>
<dbReference type="PANTHER" id="PTHR43763">
    <property type="entry name" value="XAA-PRO AMINOPEPTIDASE 1"/>
    <property type="match status" value="1"/>
</dbReference>
<dbReference type="InterPro" id="IPR029149">
    <property type="entry name" value="Creatin/AminoP/Spt16_N"/>
</dbReference>
<evidence type="ECO:0000259" key="4">
    <source>
        <dbReference type="Pfam" id="PF00557"/>
    </source>
</evidence>
<dbReference type="SUPFAM" id="SSF55920">
    <property type="entry name" value="Creatinase/aminopeptidase"/>
    <property type="match status" value="1"/>
</dbReference>
<dbReference type="Pfam" id="PF16188">
    <property type="entry name" value="Peptidase_M24_C"/>
    <property type="match status" value="1"/>
</dbReference>
<gene>
    <name evidence="7" type="ORF">GGR17_000233</name>
</gene>
<dbReference type="GO" id="GO:0046872">
    <property type="term" value="F:metal ion binding"/>
    <property type="evidence" value="ECO:0007669"/>
    <property type="project" value="UniProtKB-KW"/>
</dbReference>
<evidence type="ECO:0000256" key="1">
    <source>
        <dbReference type="ARBA" id="ARBA00008766"/>
    </source>
</evidence>
<evidence type="ECO:0000256" key="2">
    <source>
        <dbReference type="ARBA" id="ARBA00022723"/>
    </source>
</evidence>
<dbReference type="GO" id="GO:0005737">
    <property type="term" value="C:cytoplasm"/>
    <property type="evidence" value="ECO:0007669"/>
    <property type="project" value="UniProtKB-ARBA"/>
</dbReference>
<organism evidence="7 8">
    <name type="scientific">Actibacterium naphthalenivorans</name>
    <dbReference type="NCBI Taxonomy" id="1614693"/>
    <lineage>
        <taxon>Bacteria</taxon>
        <taxon>Pseudomonadati</taxon>
        <taxon>Pseudomonadota</taxon>
        <taxon>Alphaproteobacteria</taxon>
        <taxon>Rhodobacterales</taxon>
        <taxon>Roseobacteraceae</taxon>
        <taxon>Actibacterium</taxon>
    </lineage>
</organism>
<dbReference type="PANTHER" id="PTHR43763:SF6">
    <property type="entry name" value="XAA-PRO AMINOPEPTIDASE 1"/>
    <property type="match status" value="1"/>
</dbReference>
<dbReference type="RefSeq" id="WP_054538434.1">
    <property type="nucleotide sequence ID" value="NZ_JACIEQ010000001.1"/>
</dbReference>
<dbReference type="Pfam" id="PF00557">
    <property type="entry name" value="Peptidase_M24"/>
    <property type="match status" value="1"/>
</dbReference>
<protein>
    <submittedName>
        <fullName evidence="7">Xaa-Pro aminopeptidase</fullName>
        <ecNumber evidence="7">3.4.11.9</ecNumber>
    </submittedName>
</protein>
<dbReference type="Gene3D" id="3.40.350.10">
    <property type="entry name" value="Creatinase/prolidase N-terminal domain"/>
    <property type="match status" value="2"/>
</dbReference>
<dbReference type="InterPro" id="IPR050422">
    <property type="entry name" value="X-Pro_aminopeptidase_P"/>
</dbReference>
<keyword evidence="8" id="KW-1185">Reference proteome</keyword>
<feature type="domain" description="Peptidase M24 C-terminal" evidence="6">
    <location>
        <begin position="542"/>
        <end position="601"/>
    </location>
</feature>
<dbReference type="AlphaFoldDB" id="A0A840C8S4"/>
<dbReference type="GO" id="GO:0070006">
    <property type="term" value="F:metalloaminopeptidase activity"/>
    <property type="evidence" value="ECO:0007669"/>
    <property type="project" value="InterPro"/>
</dbReference>
<keyword evidence="7" id="KW-0645">Protease</keyword>
<proteinExistence type="inferred from homology"/>
<dbReference type="Gene3D" id="3.90.230.10">
    <property type="entry name" value="Creatinase/methionine aminopeptidase superfamily"/>
    <property type="match status" value="1"/>
</dbReference>
<dbReference type="InterPro" id="IPR032416">
    <property type="entry name" value="Peptidase_M24_C"/>
</dbReference>
<accession>A0A840C8S4</accession>
<dbReference type="EMBL" id="JACIEQ010000001">
    <property type="protein sequence ID" value="MBB4020442.1"/>
    <property type="molecule type" value="Genomic_DNA"/>
</dbReference>
<reference evidence="7" key="1">
    <citation type="submission" date="2020-08" db="EMBL/GenBank/DDBJ databases">
        <title>Genomic Encyclopedia of Type Strains, Phase IV (KMG-IV): sequencing the most valuable type-strain genomes for metagenomic binning, comparative biology and taxonomic classification.</title>
        <authorList>
            <person name="Goeker M."/>
        </authorList>
    </citation>
    <scope>NUCLEOTIDE SEQUENCE [LARGE SCALE GENOMIC DNA]</scope>
    <source>
        <strain evidence="7">DSM 105040</strain>
    </source>
</reference>
<dbReference type="SUPFAM" id="SSF53092">
    <property type="entry name" value="Creatinase/prolidase N-terminal domain"/>
    <property type="match status" value="1"/>
</dbReference>
<evidence type="ECO:0000313" key="7">
    <source>
        <dbReference type="EMBL" id="MBB4020442.1"/>
    </source>
</evidence>
<dbReference type="InterPro" id="IPR000587">
    <property type="entry name" value="Creatinase_N"/>
</dbReference>
<feature type="domain" description="Peptidase M24" evidence="4">
    <location>
        <begin position="319"/>
        <end position="530"/>
    </location>
</feature>
<keyword evidence="3 7" id="KW-0378">Hydrolase</keyword>
<feature type="domain" description="Creatinase N-terminal" evidence="5">
    <location>
        <begin position="17"/>
        <end position="153"/>
    </location>
</feature>
<keyword evidence="7" id="KW-0031">Aminopeptidase</keyword>
<dbReference type="InterPro" id="IPR033740">
    <property type="entry name" value="Pept_M24B"/>
</dbReference>
<dbReference type="Pfam" id="PF01321">
    <property type="entry name" value="Creatinase_N"/>
    <property type="match status" value="1"/>
</dbReference>
<name>A0A840C8S4_9RHOB</name>
<comment type="caution">
    <text evidence="7">The sequence shown here is derived from an EMBL/GenBank/DDBJ whole genome shotgun (WGS) entry which is preliminary data.</text>
</comment>
<evidence type="ECO:0000313" key="8">
    <source>
        <dbReference type="Proteomes" id="UP000585681"/>
    </source>
</evidence>
<sequence length="601" mass="64867">MFQRFEATTRPADGPPRLADLRRQMAAAGLDGFMVPRADAHQGEYVAPRDERLAWLTGFTGSAGFAVALRDRAGVFIDGRYRVQVRAQVDPAHFTPVPWPETKLAAWLREALPGGGVVGFDPWLHTFEQIDKLLEELAGSGVGLCESDNLIDRIWDDQPGPPLGPVVPYPAALAGEEHAAKRGRIAAELRAAGQKAAVLTLPDSIAWLLNVRGSDIARNPVPHAFAILHDDGRVTLFADPAKCDAALAAHLGAEVTLRPPVAFDAALRSLPGPVRLDKASAPIALAGLLNEAGVEIRWGADPCLLPKARKTPAEIAGTTEAHLRDGAAVVEFLSWLDATVPTARLTEIDVATELEVCRRATNALRDISFDTIAGSGPNGAIVHYRVTRDTNRDLAPGDLLLIDSGGQYIDGTTDITRTVAIGDVGHEEKLCFTRVLQGMIAISRARWPRGLSGRDLEALARYPLWLAGQDYDHGTGHGVGAYLSVHEGPQRLSRSSEVALEPGMILSNEPGYYREGAFGIRLENLIVVQEAPALPGGDDRAMLCFGTLTYVPIDRRLILADMLSAEERAWLDAYHAQVRDRIAPRVSEAARVWLGRATAPL</sequence>
<dbReference type="FunFam" id="3.90.230.10:FF:000009">
    <property type="entry name" value="xaa-Pro aminopeptidase 2"/>
    <property type="match status" value="1"/>
</dbReference>
<dbReference type="InterPro" id="IPR000994">
    <property type="entry name" value="Pept_M24"/>
</dbReference>
<evidence type="ECO:0000259" key="6">
    <source>
        <dbReference type="Pfam" id="PF16188"/>
    </source>
</evidence>
<comment type="similarity">
    <text evidence="1">Belongs to the peptidase M24B family.</text>
</comment>
<evidence type="ECO:0000259" key="5">
    <source>
        <dbReference type="Pfam" id="PF01321"/>
    </source>
</evidence>